<keyword evidence="1" id="KW-1185">Reference proteome</keyword>
<evidence type="ECO:0000313" key="1">
    <source>
        <dbReference type="Proteomes" id="UP000515135"/>
    </source>
</evidence>
<sequence>MAHYKTELKPRLTQPHWSFVTTARRIWRAEIVRGGQIFSWVFCSIKGWLLGRDCLGTARLDDQALPRWRLYAVISRHGMGLELCFHGMVMVRVLVHVAASVIHQ</sequence>
<protein>
    <submittedName>
        <fullName evidence="2">Uncharacterized protein LOC109476930</fullName>
    </submittedName>
</protein>
<reference evidence="2" key="1">
    <citation type="submission" date="2025-08" db="UniProtKB">
        <authorList>
            <consortium name="RefSeq"/>
        </authorList>
    </citation>
    <scope>IDENTIFICATION</scope>
    <source>
        <tissue evidence="2">Gonad</tissue>
    </source>
</reference>
<gene>
    <name evidence="2" type="primary">LOC109476930</name>
</gene>
<dbReference type="GeneID" id="109476930"/>
<name>A0A6P4YVY0_BRABE</name>
<dbReference type="Proteomes" id="UP000515135">
    <property type="component" value="Unplaced"/>
</dbReference>
<proteinExistence type="predicted"/>
<accession>A0A6P4YVY0</accession>
<dbReference type="AlphaFoldDB" id="A0A6P4YVY0"/>
<organism evidence="1 2">
    <name type="scientific">Branchiostoma belcheri</name>
    <name type="common">Amphioxus</name>
    <dbReference type="NCBI Taxonomy" id="7741"/>
    <lineage>
        <taxon>Eukaryota</taxon>
        <taxon>Metazoa</taxon>
        <taxon>Chordata</taxon>
        <taxon>Cephalochordata</taxon>
        <taxon>Leptocardii</taxon>
        <taxon>Amphioxiformes</taxon>
        <taxon>Branchiostomatidae</taxon>
        <taxon>Branchiostoma</taxon>
    </lineage>
</organism>
<dbReference type="RefSeq" id="XP_019633505.1">
    <property type="nucleotide sequence ID" value="XM_019777946.1"/>
</dbReference>
<dbReference type="KEGG" id="bbel:109476930"/>
<evidence type="ECO:0000313" key="2">
    <source>
        <dbReference type="RefSeq" id="XP_019633505.1"/>
    </source>
</evidence>